<keyword evidence="3" id="KW-1185">Reference proteome</keyword>
<evidence type="ECO:0000313" key="3">
    <source>
        <dbReference type="Proteomes" id="UP000772434"/>
    </source>
</evidence>
<feature type="compositionally biased region" description="Polar residues" evidence="1">
    <location>
        <begin position="55"/>
        <end position="65"/>
    </location>
</feature>
<protein>
    <submittedName>
        <fullName evidence="2">Uncharacterized protein</fullName>
    </submittedName>
</protein>
<comment type="caution">
    <text evidence="2">The sequence shown here is derived from an EMBL/GenBank/DDBJ whole genome shotgun (WGS) entry which is preliminary data.</text>
</comment>
<feature type="region of interest" description="Disordered" evidence="1">
    <location>
        <begin position="35"/>
        <end position="75"/>
    </location>
</feature>
<reference evidence="2" key="1">
    <citation type="submission" date="2020-11" db="EMBL/GenBank/DDBJ databases">
        <authorList>
            <consortium name="DOE Joint Genome Institute"/>
            <person name="Ahrendt S."/>
            <person name="Riley R."/>
            <person name="Andreopoulos W."/>
            <person name="Labutti K."/>
            <person name="Pangilinan J."/>
            <person name="Ruiz-Duenas F.J."/>
            <person name="Barrasa J.M."/>
            <person name="Sanchez-Garcia M."/>
            <person name="Camarero S."/>
            <person name="Miyauchi S."/>
            <person name="Serrano A."/>
            <person name="Linde D."/>
            <person name="Babiker R."/>
            <person name="Drula E."/>
            <person name="Ayuso-Fernandez I."/>
            <person name="Pacheco R."/>
            <person name="Padilla G."/>
            <person name="Ferreira P."/>
            <person name="Barriuso J."/>
            <person name="Kellner H."/>
            <person name="Castanera R."/>
            <person name="Alfaro M."/>
            <person name="Ramirez L."/>
            <person name="Pisabarro A.G."/>
            <person name="Kuo A."/>
            <person name="Tritt A."/>
            <person name="Lipzen A."/>
            <person name="He G."/>
            <person name="Yan M."/>
            <person name="Ng V."/>
            <person name="Cullen D."/>
            <person name="Martin F."/>
            <person name="Rosso M.-N."/>
            <person name="Henrissat B."/>
            <person name="Hibbett D."/>
            <person name="Martinez A.T."/>
            <person name="Grigoriev I.V."/>
        </authorList>
    </citation>
    <scope>NUCLEOTIDE SEQUENCE</scope>
    <source>
        <strain evidence="2">AH 40177</strain>
    </source>
</reference>
<name>A0A9P5UB01_9AGAR</name>
<dbReference type="Proteomes" id="UP000772434">
    <property type="component" value="Unassembled WGS sequence"/>
</dbReference>
<accession>A0A9P5UB01</accession>
<proteinExistence type="predicted"/>
<evidence type="ECO:0000256" key="1">
    <source>
        <dbReference type="SAM" id="MobiDB-lite"/>
    </source>
</evidence>
<gene>
    <name evidence="2" type="ORF">BDP27DRAFT_397187</name>
</gene>
<dbReference type="AlphaFoldDB" id="A0A9P5UB01"/>
<dbReference type="EMBL" id="JADNRY010000023">
    <property type="protein sequence ID" value="KAF9072572.1"/>
    <property type="molecule type" value="Genomic_DNA"/>
</dbReference>
<evidence type="ECO:0000313" key="2">
    <source>
        <dbReference type="EMBL" id="KAF9072572.1"/>
    </source>
</evidence>
<sequence>MQRPQALRIEVYQWSFNRRQACLVLRGLLMPKDVKGKGKIKASDTPNDESENHPNHSSPMQSSAANDFPLSSPDSPSLGDTFLTLWLNFLALDESQSPNQRNSKSKRPVTYVWSCPVVKCSKAHTGMKMGGEWGPER</sequence>
<organism evidence="2 3">
    <name type="scientific">Rhodocollybia butyracea</name>
    <dbReference type="NCBI Taxonomy" id="206335"/>
    <lineage>
        <taxon>Eukaryota</taxon>
        <taxon>Fungi</taxon>
        <taxon>Dikarya</taxon>
        <taxon>Basidiomycota</taxon>
        <taxon>Agaricomycotina</taxon>
        <taxon>Agaricomycetes</taxon>
        <taxon>Agaricomycetidae</taxon>
        <taxon>Agaricales</taxon>
        <taxon>Marasmiineae</taxon>
        <taxon>Omphalotaceae</taxon>
        <taxon>Rhodocollybia</taxon>
    </lineage>
</organism>